<protein>
    <submittedName>
        <fullName evidence="10">Homeodomain-containing family protein</fullName>
    </submittedName>
</protein>
<evidence type="ECO:0000256" key="5">
    <source>
        <dbReference type="ARBA" id="ARBA00023155"/>
    </source>
</evidence>
<dbReference type="InterPro" id="IPR008422">
    <property type="entry name" value="KN_HD"/>
</dbReference>
<evidence type="ECO:0000313" key="10">
    <source>
        <dbReference type="EMBL" id="GER33514.1"/>
    </source>
</evidence>
<comment type="subcellular location">
    <subcellularLocation>
        <location evidence="1 8">Nucleus</location>
    </subcellularLocation>
</comment>
<keyword evidence="3" id="KW-0805">Transcription regulation</keyword>
<feature type="domain" description="Homeobox" evidence="9">
    <location>
        <begin position="408"/>
        <end position="471"/>
    </location>
</feature>
<dbReference type="SMART" id="SM00574">
    <property type="entry name" value="POX"/>
    <property type="match status" value="1"/>
</dbReference>
<proteinExistence type="inferred from homology"/>
<evidence type="ECO:0000256" key="1">
    <source>
        <dbReference type="ARBA" id="ARBA00004123"/>
    </source>
</evidence>
<comment type="caution">
    <text evidence="10">The sequence shown here is derived from an EMBL/GenBank/DDBJ whole genome shotgun (WGS) entry which is preliminary data.</text>
</comment>
<feature type="DNA-binding region" description="Homeobox" evidence="8">
    <location>
        <begin position="410"/>
        <end position="472"/>
    </location>
</feature>
<dbReference type="GO" id="GO:0005634">
    <property type="term" value="C:nucleus"/>
    <property type="evidence" value="ECO:0007669"/>
    <property type="project" value="UniProtKB-SubCell"/>
</dbReference>
<gene>
    <name evidence="10" type="ORF">STAS_09654</name>
</gene>
<dbReference type="EMBL" id="BKCP01004739">
    <property type="protein sequence ID" value="GER33514.1"/>
    <property type="molecule type" value="Genomic_DNA"/>
</dbReference>
<keyword evidence="11" id="KW-1185">Reference proteome</keyword>
<reference evidence="11" key="1">
    <citation type="journal article" date="2019" name="Curr. Biol.">
        <title>Genome Sequence of Striga asiatica Provides Insight into the Evolution of Plant Parasitism.</title>
        <authorList>
            <person name="Yoshida S."/>
            <person name="Kim S."/>
            <person name="Wafula E.K."/>
            <person name="Tanskanen J."/>
            <person name="Kim Y.M."/>
            <person name="Honaas L."/>
            <person name="Yang Z."/>
            <person name="Spallek T."/>
            <person name="Conn C.E."/>
            <person name="Ichihashi Y."/>
            <person name="Cheong K."/>
            <person name="Cui S."/>
            <person name="Der J.P."/>
            <person name="Gundlach H."/>
            <person name="Jiao Y."/>
            <person name="Hori C."/>
            <person name="Ishida J.K."/>
            <person name="Kasahara H."/>
            <person name="Kiba T."/>
            <person name="Kim M.S."/>
            <person name="Koo N."/>
            <person name="Laohavisit A."/>
            <person name="Lee Y.H."/>
            <person name="Lumba S."/>
            <person name="McCourt P."/>
            <person name="Mortimer J.C."/>
            <person name="Mutuku J.M."/>
            <person name="Nomura T."/>
            <person name="Sasaki-Sekimoto Y."/>
            <person name="Seto Y."/>
            <person name="Wang Y."/>
            <person name="Wakatake T."/>
            <person name="Sakakibara H."/>
            <person name="Demura T."/>
            <person name="Yamaguchi S."/>
            <person name="Yoneyama K."/>
            <person name="Manabe R.I."/>
            <person name="Nelson D.C."/>
            <person name="Schulman A.H."/>
            <person name="Timko M.P."/>
            <person name="dePamphilis C.W."/>
            <person name="Choi D."/>
            <person name="Shirasu K."/>
        </authorList>
    </citation>
    <scope>NUCLEOTIDE SEQUENCE [LARGE SCALE GENOMIC DNA]</scope>
    <source>
        <strain evidence="11">cv. UVA1</strain>
    </source>
</reference>
<dbReference type="SMART" id="SM00389">
    <property type="entry name" value="HOX"/>
    <property type="match status" value="1"/>
</dbReference>
<dbReference type="Gene3D" id="1.10.10.60">
    <property type="entry name" value="Homeodomain-like"/>
    <property type="match status" value="1"/>
</dbReference>
<accession>A0A5A7PLC9</accession>
<evidence type="ECO:0000256" key="6">
    <source>
        <dbReference type="ARBA" id="ARBA00023163"/>
    </source>
</evidence>
<dbReference type="PROSITE" id="PS50071">
    <property type="entry name" value="HOMEOBOX_2"/>
    <property type="match status" value="1"/>
</dbReference>
<evidence type="ECO:0000256" key="4">
    <source>
        <dbReference type="ARBA" id="ARBA00023125"/>
    </source>
</evidence>
<dbReference type="Pfam" id="PF07526">
    <property type="entry name" value="POX"/>
    <property type="match status" value="1"/>
</dbReference>
<dbReference type="Proteomes" id="UP000325081">
    <property type="component" value="Unassembled WGS sequence"/>
</dbReference>
<name>A0A5A7PLC9_STRAF</name>
<dbReference type="InterPro" id="IPR050224">
    <property type="entry name" value="TALE_homeobox"/>
</dbReference>
<dbReference type="PANTHER" id="PTHR11850">
    <property type="entry name" value="HOMEOBOX PROTEIN TRANSCRIPTION FACTORS"/>
    <property type="match status" value="1"/>
</dbReference>
<dbReference type="InterPro" id="IPR009057">
    <property type="entry name" value="Homeodomain-like_sf"/>
</dbReference>
<dbReference type="OrthoDB" id="10056939at2759"/>
<evidence type="ECO:0000259" key="9">
    <source>
        <dbReference type="PROSITE" id="PS50071"/>
    </source>
</evidence>
<evidence type="ECO:0000256" key="7">
    <source>
        <dbReference type="ARBA" id="ARBA00023242"/>
    </source>
</evidence>
<sequence length="591" mass="65466">METNNLIHVAQQRRRDRLRILHQQAYNEQEVENVLNYQHSGFRDFAQRRDCLAAHQQDLDNNNNNNLCRQVPAVNFNQVSDTCWSQDPSILSGPGLPSPIHGDFNLDSQSHNCGLTAASFYQNPLQELVSSCDLQSSRPDGLLSGPDNLIHHFADGVHYTQQGLALSLSSLPSFKAQFDQGDLTFSGSDKFSGSARQSAQALIGNRCPGPLGPFTGYATILRTSRFLRPAQVLLEELCCMARPVNTQICEGIGKILEQDRVFVEDDDDRRPGSNPLAAGSLFGFNGSNENNFQKKAKLLCMQDEVCKRYKQYQQQMQMVVSSFESVAGLSAATPYISLALKMVSKNFRCLKNSITEQLKDIRGAIGEDPSSSPSAGISSGKVGASSSMIKFFDQSFQKQNNVGLLQGPHVWRPQRGLPERAVSILRAWLFDHFLHPYPTDTDKHMLAAQTGLTRNQVSNWFINARVRVWKPMVEEIHMLETKGNSDMCTDNKTATTTVCGQPNETTGQCSNTIRRSSCSNLDPTEKRSRMNYYHVPNSDGINGSLMGFLPPLNGVETGGLGPVSLTLGLRQSAENGHQMHYGSRVLRDFVG</sequence>
<dbReference type="GO" id="GO:0003677">
    <property type="term" value="F:DNA binding"/>
    <property type="evidence" value="ECO:0007669"/>
    <property type="project" value="UniProtKB-UniRule"/>
</dbReference>
<evidence type="ECO:0000256" key="3">
    <source>
        <dbReference type="ARBA" id="ARBA00023015"/>
    </source>
</evidence>
<dbReference type="GO" id="GO:0006355">
    <property type="term" value="P:regulation of DNA-templated transcription"/>
    <property type="evidence" value="ECO:0007669"/>
    <property type="project" value="InterPro"/>
</dbReference>
<dbReference type="InterPro" id="IPR006563">
    <property type="entry name" value="POX_dom"/>
</dbReference>
<evidence type="ECO:0000256" key="8">
    <source>
        <dbReference type="PROSITE-ProRule" id="PRU00108"/>
    </source>
</evidence>
<dbReference type="SUPFAM" id="SSF46689">
    <property type="entry name" value="Homeodomain-like"/>
    <property type="match status" value="1"/>
</dbReference>
<evidence type="ECO:0000256" key="2">
    <source>
        <dbReference type="ARBA" id="ARBA00006454"/>
    </source>
</evidence>
<dbReference type="Pfam" id="PF05920">
    <property type="entry name" value="Homeobox_KN"/>
    <property type="match status" value="1"/>
</dbReference>
<dbReference type="FunFam" id="1.10.10.60:FF:000117">
    <property type="entry name" value="BEL1-like homeodomain protein 9"/>
    <property type="match status" value="1"/>
</dbReference>
<keyword evidence="5 8" id="KW-0371">Homeobox</keyword>
<keyword evidence="6" id="KW-0804">Transcription</keyword>
<evidence type="ECO:0000313" key="11">
    <source>
        <dbReference type="Proteomes" id="UP000325081"/>
    </source>
</evidence>
<dbReference type="AlphaFoldDB" id="A0A5A7PLC9"/>
<organism evidence="10 11">
    <name type="scientific">Striga asiatica</name>
    <name type="common">Asiatic witchweed</name>
    <name type="synonym">Buchnera asiatica</name>
    <dbReference type="NCBI Taxonomy" id="4170"/>
    <lineage>
        <taxon>Eukaryota</taxon>
        <taxon>Viridiplantae</taxon>
        <taxon>Streptophyta</taxon>
        <taxon>Embryophyta</taxon>
        <taxon>Tracheophyta</taxon>
        <taxon>Spermatophyta</taxon>
        <taxon>Magnoliopsida</taxon>
        <taxon>eudicotyledons</taxon>
        <taxon>Gunneridae</taxon>
        <taxon>Pentapetalae</taxon>
        <taxon>asterids</taxon>
        <taxon>lamiids</taxon>
        <taxon>Lamiales</taxon>
        <taxon>Orobanchaceae</taxon>
        <taxon>Buchnereae</taxon>
        <taxon>Striga</taxon>
    </lineage>
</organism>
<dbReference type="InterPro" id="IPR001356">
    <property type="entry name" value="HD"/>
</dbReference>
<comment type="similarity">
    <text evidence="2">Belongs to the TALE/BELL homeobox family.</text>
</comment>
<dbReference type="CDD" id="cd00086">
    <property type="entry name" value="homeodomain"/>
    <property type="match status" value="1"/>
</dbReference>
<keyword evidence="4 8" id="KW-0238">DNA-binding</keyword>
<keyword evidence="7 8" id="KW-0539">Nucleus</keyword>